<protein>
    <submittedName>
        <fullName evidence="2">Uncharacterized protein</fullName>
    </submittedName>
</protein>
<keyword evidence="3" id="KW-1185">Reference proteome</keyword>
<dbReference type="OrthoDB" id="6512771at2759"/>
<evidence type="ECO:0000313" key="2">
    <source>
        <dbReference type="EMBL" id="KAF5355368.1"/>
    </source>
</evidence>
<feature type="compositionally biased region" description="Basic and acidic residues" evidence="1">
    <location>
        <begin position="169"/>
        <end position="178"/>
    </location>
</feature>
<feature type="compositionally biased region" description="Low complexity" evidence="1">
    <location>
        <begin position="119"/>
        <end position="134"/>
    </location>
</feature>
<comment type="caution">
    <text evidence="2">The sequence shown here is derived from an EMBL/GenBank/DDBJ whole genome shotgun (WGS) entry which is preliminary data.</text>
</comment>
<evidence type="ECO:0000313" key="3">
    <source>
        <dbReference type="Proteomes" id="UP000518752"/>
    </source>
</evidence>
<gene>
    <name evidence="2" type="ORF">D9757_013342</name>
</gene>
<feature type="compositionally biased region" description="Acidic residues" evidence="1">
    <location>
        <begin position="179"/>
        <end position="191"/>
    </location>
</feature>
<feature type="region of interest" description="Disordered" evidence="1">
    <location>
        <begin position="119"/>
        <end position="191"/>
    </location>
</feature>
<organism evidence="2 3">
    <name type="scientific">Collybiopsis confluens</name>
    <dbReference type="NCBI Taxonomy" id="2823264"/>
    <lineage>
        <taxon>Eukaryota</taxon>
        <taxon>Fungi</taxon>
        <taxon>Dikarya</taxon>
        <taxon>Basidiomycota</taxon>
        <taxon>Agaricomycotina</taxon>
        <taxon>Agaricomycetes</taxon>
        <taxon>Agaricomycetidae</taxon>
        <taxon>Agaricales</taxon>
        <taxon>Marasmiineae</taxon>
        <taxon>Omphalotaceae</taxon>
        <taxon>Collybiopsis</taxon>
    </lineage>
</organism>
<sequence length="191" mass="19985">MLSMNKRSFISKLAYIYRMDSQMVDVDPHRSVQIIRRIDTRIPTPLLSTYIASKSSSSNLGKLGNLRAGTATVHAPSAITPPGSRSATPLRGWTSVVAPVTATGRATAAAIGPVSMLASTSAASPSPGPSTNPSRAATPPVFSPIPQTVPLSKSKASTTATGHTSLSVSREDAKKGDEGDNEVPDDWEDDE</sequence>
<feature type="compositionally biased region" description="Polar residues" evidence="1">
    <location>
        <begin position="145"/>
        <end position="168"/>
    </location>
</feature>
<dbReference type="EMBL" id="JAACJN010000256">
    <property type="protein sequence ID" value="KAF5355368.1"/>
    <property type="molecule type" value="Genomic_DNA"/>
</dbReference>
<accession>A0A8H5D8U3</accession>
<name>A0A8H5D8U3_9AGAR</name>
<proteinExistence type="predicted"/>
<dbReference type="Proteomes" id="UP000518752">
    <property type="component" value="Unassembled WGS sequence"/>
</dbReference>
<reference evidence="2 3" key="1">
    <citation type="journal article" date="2020" name="ISME J.">
        <title>Uncovering the hidden diversity of litter-decomposition mechanisms in mushroom-forming fungi.</title>
        <authorList>
            <person name="Floudas D."/>
            <person name="Bentzer J."/>
            <person name="Ahren D."/>
            <person name="Johansson T."/>
            <person name="Persson P."/>
            <person name="Tunlid A."/>
        </authorList>
    </citation>
    <scope>NUCLEOTIDE SEQUENCE [LARGE SCALE GENOMIC DNA]</scope>
    <source>
        <strain evidence="2 3">CBS 406.79</strain>
    </source>
</reference>
<evidence type="ECO:0000256" key="1">
    <source>
        <dbReference type="SAM" id="MobiDB-lite"/>
    </source>
</evidence>
<dbReference type="AlphaFoldDB" id="A0A8H5D8U3"/>